<gene>
    <name evidence="2" type="ORF">FHS77_002244</name>
</gene>
<comment type="caution">
    <text evidence="2">The sequence shown here is derived from an EMBL/GenBank/DDBJ whole genome shotgun (WGS) entry which is preliminary data.</text>
</comment>
<dbReference type="Gene3D" id="3.40.630.30">
    <property type="match status" value="1"/>
</dbReference>
<dbReference type="GO" id="GO:0016747">
    <property type="term" value="F:acyltransferase activity, transferring groups other than amino-acyl groups"/>
    <property type="evidence" value="ECO:0007669"/>
    <property type="project" value="InterPro"/>
</dbReference>
<organism evidence="2 3">
    <name type="scientific">Paenochrobactrum gallinarii</name>
    <dbReference type="NCBI Taxonomy" id="643673"/>
    <lineage>
        <taxon>Bacteria</taxon>
        <taxon>Pseudomonadati</taxon>
        <taxon>Pseudomonadota</taxon>
        <taxon>Alphaproteobacteria</taxon>
        <taxon>Hyphomicrobiales</taxon>
        <taxon>Brucellaceae</taxon>
        <taxon>Paenochrobactrum</taxon>
    </lineage>
</organism>
<sequence length="158" mass="17935">MGEARFTSRWDEIDNLSPRALYAMLKLRVDVFVVEQKCPYPEIDGKDYDAFHLRILDVDVHGDVLAASLRVLPPEQTGKPVKIGRVVVAPDYRGHKFGNRLLEEALAFAQKRFPHAAIELGAQSYLRKFYGSFGFVPISDEYLEDGIPHIDMRFAPQA</sequence>
<evidence type="ECO:0000259" key="1">
    <source>
        <dbReference type="PROSITE" id="PS51186"/>
    </source>
</evidence>
<proteinExistence type="predicted"/>
<accession>A0A841M1K2</accession>
<protein>
    <submittedName>
        <fullName evidence="2">ElaA protein</fullName>
    </submittedName>
</protein>
<name>A0A841M1K2_9HYPH</name>
<dbReference type="CDD" id="cd04301">
    <property type="entry name" value="NAT_SF"/>
    <property type="match status" value="1"/>
</dbReference>
<dbReference type="Pfam" id="PF13673">
    <property type="entry name" value="Acetyltransf_10"/>
    <property type="match status" value="1"/>
</dbReference>
<dbReference type="Proteomes" id="UP000555393">
    <property type="component" value="Unassembled WGS sequence"/>
</dbReference>
<dbReference type="RefSeq" id="WP_184223260.1">
    <property type="nucleotide sequence ID" value="NZ_JACIIU010000011.1"/>
</dbReference>
<dbReference type="InterPro" id="IPR000182">
    <property type="entry name" value="GNAT_dom"/>
</dbReference>
<evidence type="ECO:0000313" key="2">
    <source>
        <dbReference type="EMBL" id="MBB6261679.1"/>
    </source>
</evidence>
<reference evidence="2 3" key="1">
    <citation type="submission" date="2020-08" db="EMBL/GenBank/DDBJ databases">
        <title>Genomic Encyclopedia of Type Strains, Phase IV (KMG-IV): sequencing the most valuable type-strain genomes for metagenomic binning, comparative biology and taxonomic classification.</title>
        <authorList>
            <person name="Goeker M."/>
        </authorList>
    </citation>
    <scope>NUCLEOTIDE SEQUENCE [LARGE SCALE GENOMIC DNA]</scope>
    <source>
        <strain evidence="2 3">DSM 22336</strain>
    </source>
</reference>
<dbReference type="PROSITE" id="PS51186">
    <property type="entry name" value="GNAT"/>
    <property type="match status" value="1"/>
</dbReference>
<feature type="domain" description="N-acetyltransferase" evidence="1">
    <location>
        <begin position="11"/>
        <end position="157"/>
    </location>
</feature>
<dbReference type="EMBL" id="JACIIU010000011">
    <property type="protein sequence ID" value="MBB6261679.1"/>
    <property type="molecule type" value="Genomic_DNA"/>
</dbReference>
<dbReference type="SUPFAM" id="SSF55729">
    <property type="entry name" value="Acyl-CoA N-acyltransferases (Nat)"/>
    <property type="match status" value="1"/>
</dbReference>
<dbReference type="InterPro" id="IPR016181">
    <property type="entry name" value="Acyl_CoA_acyltransferase"/>
</dbReference>
<dbReference type="AlphaFoldDB" id="A0A841M1K2"/>
<evidence type="ECO:0000313" key="3">
    <source>
        <dbReference type="Proteomes" id="UP000555393"/>
    </source>
</evidence>
<keyword evidence="3" id="KW-1185">Reference proteome</keyword>